<dbReference type="GO" id="GO:0016020">
    <property type="term" value="C:membrane"/>
    <property type="evidence" value="ECO:0007669"/>
    <property type="project" value="InterPro"/>
</dbReference>
<dbReference type="InterPro" id="IPR033900">
    <property type="entry name" value="Gram_neg_porin_domain"/>
</dbReference>
<comment type="caution">
    <text evidence="2">The sequence shown here is derived from an EMBL/GenBank/DDBJ whole genome shotgun (WGS) entry which is preliminary data.</text>
</comment>
<organism evidence="2 3">
    <name type="scientific">Candidatus Paenalcaligenes intestinipullorum</name>
    <dbReference type="NCBI Taxonomy" id="2838718"/>
    <lineage>
        <taxon>Bacteria</taxon>
        <taxon>Pseudomonadati</taxon>
        <taxon>Pseudomonadota</taxon>
        <taxon>Betaproteobacteria</taxon>
        <taxon>Burkholderiales</taxon>
        <taxon>Alcaligenaceae</taxon>
        <taxon>Paenalcaligenes</taxon>
    </lineage>
</organism>
<dbReference type="SUPFAM" id="SSF56935">
    <property type="entry name" value="Porins"/>
    <property type="match status" value="1"/>
</dbReference>
<dbReference type="EMBL" id="DWUQ01000091">
    <property type="protein sequence ID" value="HJD44276.1"/>
    <property type="molecule type" value="Genomic_DNA"/>
</dbReference>
<dbReference type="GO" id="GO:0015288">
    <property type="term" value="F:porin activity"/>
    <property type="evidence" value="ECO:0007669"/>
    <property type="project" value="InterPro"/>
</dbReference>
<reference evidence="2" key="2">
    <citation type="submission" date="2021-04" db="EMBL/GenBank/DDBJ databases">
        <authorList>
            <person name="Gilroy R."/>
        </authorList>
    </citation>
    <scope>NUCLEOTIDE SEQUENCE</scope>
    <source>
        <strain evidence="2">9264</strain>
    </source>
</reference>
<feature type="domain" description="Porin" evidence="1">
    <location>
        <begin position="11"/>
        <end position="129"/>
    </location>
</feature>
<protein>
    <submittedName>
        <fullName evidence="2">Porin</fullName>
    </submittedName>
</protein>
<evidence type="ECO:0000313" key="3">
    <source>
        <dbReference type="Proteomes" id="UP000823889"/>
    </source>
</evidence>
<feature type="non-terminal residue" evidence="2">
    <location>
        <position position="1"/>
    </location>
</feature>
<name>A0A9D2RJ08_9BURK</name>
<dbReference type="AlphaFoldDB" id="A0A9D2RJ08"/>
<sequence length="149" mass="16236">LKANPWEKAVHSWIVTGSYDFNVLTLAMAVGQDINGRQSGLGSDAPAPAFKYWNSGYTPDFKTTGFTVNATVPVNAVSSAMVGWATSRASSSFNKRYDLAKRQQNIFSAGYSYNLSKRTTLYALGAYVNGFSFQNVRGQQAIVGIDHSF</sequence>
<dbReference type="Proteomes" id="UP000823889">
    <property type="component" value="Unassembled WGS sequence"/>
</dbReference>
<dbReference type="Pfam" id="PF13609">
    <property type="entry name" value="Porin_4"/>
    <property type="match status" value="1"/>
</dbReference>
<evidence type="ECO:0000259" key="1">
    <source>
        <dbReference type="Pfam" id="PF13609"/>
    </source>
</evidence>
<proteinExistence type="predicted"/>
<gene>
    <name evidence="2" type="ORF">H9906_04505</name>
</gene>
<dbReference type="Gene3D" id="2.40.160.10">
    <property type="entry name" value="Porin"/>
    <property type="match status" value="1"/>
</dbReference>
<reference evidence="2" key="1">
    <citation type="journal article" date="2021" name="PeerJ">
        <title>Extensive microbial diversity within the chicken gut microbiome revealed by metagenomics and culture.</title>
        <authorList>
            <person name="Gilroy R."/>
            <person name="Ravi A."/>
            <person name="Getino M."/>
            <person name="Pursley I."/>
            <person name="Horton D.L."/>
            <person name="Alikhan N.F."/>
            <person name="Baker D."/>
            <person name="Gharbi K."/>
            <person name="Hall N."/>
            <person name="Watson M."/>
            <person name="Adriaenssens E.M."/>
            <person name="Foster-Nyarko E."/>
            <person name="Jarju S."/>
            <person name="Secka A."/>
            <person name="Antonio M."/>
            <person name="Oren A."/>
            <person name="Chaudhuri R.R."/>
            <person name="La Ragione R."/>
            <person name="Hildebrand F."/>
            <person name="Pallen M.J."/>
        </authorList>
    </citation>
    <scope>NUCLEOTIDE SEQUENCE</scope>
    <source>
        <strain evidence="2">9264</strain>
    </source>
</reference>
<evidence type="ECO:0000313" key="2">
    <source>
        <dbReference type="EMBL" id="HJD44276.1"/>
    </source>
</evidence>
<dbReference type="InterPro" id="IPR023614">
    <property type="entry name" value="Porin_dom_sf"/>
</dbReference>
<accession>A0A9D2RJ08</accession>